<organism evidence="2">
    <name type="scientific">Longilinea arvoryzae</name>
    <dbReference type="NCBI Taxonomy" id="360412"/>
    <lineage>
        <taxon>Bacteria</taxon>
        <taxon>Bacillati</taxon>
        <taxon>Chloroflexota</taxon>
        <taxon>Anaerolineae</taxon>
        <taxon>Anaerolineales</taxon>
        <taxon>Anaerolineaceae</taxon>
        <taxon>Longilinea</taxon>
    </lineage>
</organism>
<gene>
    <name evidence="2" type="ORF">LARV_00767</name>
</gene>
<keyword evidence="3" id="KW-1185">Reference proteome</keyword>
<dbReference type="OrthoDB" id="1910498at2"/>
<dbReference type="PANTHER" id="PTHR43796:SF2">
    <property type="entry name" value="CARBOXYNORSPERMIDINE SYNTHASE"/>
    <property type="match status" value="1"/>
</dbReference>
<dbReference type="Gene3D" id="3.30.360.10">
    <property type="entry name" value="Dihydrodipicolinate Reductase, domain 2"/>
    <property type="match status" value="1"/>
</dbReference>
<evidence type="ECO:0000313" key="2">
    <source>
        <dbReference type="EMBL" id="GAP13026.1"/>
    </source>
</evidence>
<dbReference type="Proteomes" id="UP000055060">
    <property type="component" value="Unassembled WGS sequence"/>
</dbReference>
<reference evidence="2" key="1">
    <citation type="submission" date="2015-07" db="EMBL/GenBank/DDBJ databases">
        <title>Draft Genome Sequences of Anaerolinea thermolimosa IMO-1, Bellilinea caldifistulae GOMI-1, Leptolinea tardivitalis YMTK-2, Levilinea saccharolytica KIBI-1,Longilinea arvoryzae KOME-1, Previously Described as Members of the Anaerolineaceae (Chloroflexi).</title>
        <authorList>
            <person name="Sekiguchi Y."/>
            <person name="Ohashi A."/>
            <person name="Matsuura N."/>
            <person name="Tourlousse M.D."/>
        </authorList>
    </citation>
    <scope>NUCLEOTIDE SEQUENCE [LARGE SCALE GENOMIC DNA]</scope>
    <source>
        <strain evidence="2">KOME-1</strain>
    </source>
</reference>
<accession>A0A0S7BG58</accession>
<protein>
    <submittedName>
        <fullName evidence="2">Saccharopine dehydrogenase</fullName>
    </submittedName>
</protein>
<dbReference type="Pfam" id="PF03435">
    <property type="entry name" value="Sacchrp_dh_NADP"/>
    <property type="match status" value="1"/>
</dbReference>
<evidence type="ECO:0000259" key="1">
    <source>
        <dbReference type="Pfam" id="PF03435"/>
    </source>
</evidence>
<dbReference type="InterPro" id="IPR005097">
    <property type="entry name" value="Sacchrp_dh_NADP-bd"/>
</dbReference>
<dbReference type="PANTHER" id="PTHR43796">
    <property type="entry name" value="CARBOXYNORSPERMIDINE SYNTHASE"/>
    <property type="match status" value="1"/>
</dbReference>
<dbReference type="STRING" id="360412.LARV_00767"/>
<dbReference type="RefSeq" id="WP_075072395.1">
    <property type="nucleotide sequence ID" value="NZ_DF967972.1"/>
</dbReference>
<feature type="domain" description="Saccharopine dehydrogenase NADP binding" evidence="1">
    <location>
        <begin position="4"/>
        <end position="107"/>
    </location>
</feature>
<dbReference type="EMBL" id="DF967972">
    <property type="protein sequence ID" value="GAP13026.1"/>
    <property type="molecule type" value="Genomic_DNA"/>
</dbReference>
<name>A0A0S7BG58_9CHLR</name>
<proteinExistence type="predicted"/>
<dbReference type="Gene3D" id="3.40.50.720">
    <property type="entry name" value="NAD(P)-binding Rossmann-like Domain"/>
    <property type="match status" value="1"/>
</dbReference>
<dbReference type="AlphaFoldDB" id="A0A0S7BG58"/>
<dbReference type="SUPFAM" id="SSF51735">
    <property type="entry name" value="NAD(P)-binding Rossmann-fold domains"/>
    <property type="match status" value="1"/>
</dbReference>
<sequence length="367" mass="40271">MAKILILGGYGQTGKPLAHHLLQESQAEIVLGGRSLEKAAALAAQLNAQYPGGRASAVRVDAANAESLRAALQGVDLLVAAAPTMRHAETVARAALEAGADYLDVQLDSGKLAVLRALAPEIERAGRCFITEAGFHPGLPAAMVRYAAARLDRLDTAITAAYLNMGRNLPYSEAVDELMQVFQNYQAQVFKNGAWTKAGSYEMRQVNFGGEIGERRCYSMFFEELRELPHLYPSLREVGFFIAGSDWATDWVITPIVMLGLKLAPKRGIRPMGKLMWWSMQTFSRPPHIVLLKVIANGEKDGRTACVQVALSHPDGYELTAIPVAACLLQWLDGSVRRPGLWMMGHLAEPQRLFADMRRMGVKVEER</sequence>
<evidence type="ECO:0000313" key="3">
    <source>
        <dbReference type="Proteomes" id="UP000055060"/>
    </source>
</evidence>
<dbReference type="InterPro" id="IPR036291">
    <property type="entry name" value="NAD(P)-bd_dom_sf"/>
</dbReference>